<dbReference type="HOGENOM" id="CLU_1571672_0_0_1"/>
<dbReference type="EMBL" id="KN835236">
    <property type="protein sequence ID" value="KIK42541.1"/>
    <property type="molecule type" value="Genomic_DNA"/>
</dbReference>
<reference evidence="2" key="2">
    <citation type="submission" date="2015-01" db="EMBL/GenBank/DDBJ databases">
        <title>Evolutionary Origins and Diversification of the Mycorrhizal Mutualists.</title>
        <authorList>
            <consortium name="DOE Joint Genome Institute"/>
            <consortium name="Mycorrhizal Genomics Consortium"/>
            <person name="Kohler A."/>
            <person name="Kuo A."/>
            <person name="Nagy L.G."/>
            <person name="Floudas D."/>
            <person name="Copeland A."/>
            <person name="Barry K.W."/>
            <person name="Cichocki N."/>
            <person name="Veneault-Fourrey C."/>
            <person name="LaButti K."/>
            <person name="Lindquist E.A."/>
            <person name="Lipzen A."/>
            <person name="Lundell T."/>
            <person name="Morin E."/>
            <person name="Murat C."/>
            <person name="Riley R."/>
            <person name="Ohm R."/>
            <person name="Sun H."/>
            <person name="Tunlid A."/>
            <person name="Henrissat B."/>
            <person name="Grigoriev I.V."/>
            <person name="Hibbett D.S."/>
            <person name="Martin F."/>
        </authorList>
    </citation>
    <scope>NUCLEOTIDE SEQUENCE [LARGE SCALE GENOMIC DNA]</scope>
    <source>
        <strain evidence="2">UH-Slu-Lm8-n1</strain>
    </source>
</reference>
<dbReference type="Proteomes" id="UP000054485">
    <property type="component" value="Unassembled WGS sequence"/>
</dbReference>
<name>A0A0D0AL29_9AGAM</name>
<evidence type="ECO:0000313" key="1">
    <source>
        <dbReference type="EMBL" id="KIK42541.1"/>
    </source>
</evidence>
<proteinExistence type="predicted"/>
<dbReference type="AlphaFoldDB" id="A0A0D0AL29"/>
<accession>A0A0D0AL29</accession>
<dbReference type="InParanoid" id="A0A0D0AL29"/>
<gene>
    <name evidence="1" type="ORF">CY34DRAFT_757742</name>
</gene>
<evidence type="ECO:0000313" key="2">
    <source>
        <dbReference type="Proteomes" id="UP000054485"/>
    </source>
</evidence>
<reference evidence="1 2" key="1">
    <citation type="submission" date="2014-04" db="EMBL/GenBank/DDBJ databases">
        <authorList>
            <consortium name="DOE Joint Genome Institute"/>
            <person name="Kuo A."/>
            <person name="Ruytinx J."/>
            <person name="Rineau F."/>
            <person name="Colpaert J."/>
            <person name="Kohler A."/>
            <person name="Nagy L.G."/>
            <person name="Floudas D."/>
            <person name="Copeland A."/>
            <person name="Barry K.W."/>
            <person name="Cichocki N."/>
            <person name="Veneault-Fourrey C."/>
            <person name="LaButti K."/>
            <person name="Lindquist E.A."/>
            <person name="Lipzen A."/>
            <person name="Lundell T."/>
            <person name="Morin E."/>
            <person name="Murat C."/>
            <person name="Sun H."/>
            <person name="Tunlid A."/>
            <person name="Henrissat B."/>
            <person name="Grigoriev I.V."/>
            <person name="Hibbett D.S."/>
            <person name="Martin F."/>
            <person name="Nordberg H.P."/>
            <person name="Cantor M.N."/>
            <person name="Hua S.X."/>
        </authorList>
    </citation>
    <scope>NUCLEOTIDE SEQUENCE [LARGE SCALE GENOMIC DNA]</scope>
    <source>
        <strain evidence="1 2">UH-Slu-Lm8-n1</strain>
    </source>
</reference>
<protein>
    <submittedName>
        <fullName evidence="1">Uncharacterized protein</fullName>
    </submittedName>
</protein>
<sequence length="170" mass="19109">MGLLLGMSWGSSGCLSTVTRNLVDCLLLWRPRVGQGRAIRMAPRIASFGNSKCNIRDLEASHGNKAETGKILQDNSWRLFGNTFQNQQRITHTCEESPKTDQCLYLLALCAYSRPRRRVTTQASGLRYSAALLRIVLVDWLLQGPGLEILGCLHAYDIQRPRLPPLTWQV</sequence>
<organism evidence="1 2">
    <name type="scientific">Suillus luteus UH-Slu-Lm8-n1</name>
    <dbReference type="NCBI Taxonomy" id="930992"/>
    <lineage>
        <taxon>Eukaryota</taxon>
        <taxon>Fungi</taxon>
        <taxon>Dikarya</taxon>
        <taxon>Basidiomycota</taxon>
        <taxon>Agaricomycotina</taxon>
        <taxon>Agaricomycetes</taxon>
        <taxon>Agaricomycetidae</taxon>
        <taxon>Boletales</taxon>
        <taxon>Suillineae</taxon>
        <taxon>Suillaceae</taxon>
        <taxon>Suillus</taxon>
    </lineage>
</organism>
<keyword evidence="2" id="KW-1185">Reference proteome</keyword>